<accession>A0A081BE05</accession>
<keyword evidence="3" id="KW-0520">NAD</keyword>
<sequence length="117" mass="12275">MGNEDCEAIAPGVARAWAEGIDVEGPVSPDAVFRQCVEGRYDIVLAIHHDQGHLAVKTWGFSGNCAIILGPSYLHVTVAHGAAYDIAGKGIADPVMMLSAMRTAASLAAGRGFPEER</sequence>
<dbReference type="Gene3D" id="3.40.718.10">
    <property type="entry name" value="Isopropylmalate Dehydrogenase"/>
    <property type="match status" value="1"/>
</dbReference>
<dbReference type="RefSeq" id="WP_052379509.1">
    <property type="nucleotide sequence ID" value="NZ_BBIO01000017.1"/>
</dbReference>
<dbReference type="InterPro" id="IPR005255">
    <property type="entry name" value="PdxA_fam"/>
</dbReference>
<dbReference type="Pfam" id="PF04166">
    <property type="entry name" value="PdxA"/>
    <property type="match status" value="1"/>
</dbReference>
<dbReference type="Proteomes" id="UP000028702">
    <property type="component" value="Unassembled WGS sequence"/>
</dbReference>
<evidence type="ECO:0000256" key="2">
    <source>
        <dbReference type="ARBA" id="ARBA00023002"/>
    </source>
</evidence>
<keyword evidence="1" id="KW-0479">Metal-binding</keyword>
<reference evidence="4 5" key="1">
    <citation type="submission" date="2014-07" db="EMBL/GenBank/DDBJ databases">
        <title>Tepidicaulis marinum gen. nov., sp. nov., a novel marine bacterium denitrifying nitrate to nitrous oxide strictly under microaerobic conditions.</title>
        <authorList>
            <person name="Takeuchi M."/>
            <person name="Yamagishi T."/>
            <person name="Kamagata Y."/>
            <person name="Oshima K."/>
            <person name="Hattori M."/>
            <person name="Katayama T."/>
            <person name="Hanada S."/>
            <person name="Tamaki H."/>
            <person name="Marumo K."/>
            <person name="Maeda H."/>
            <person name="Nedachi M."/>
            <person name="Iwasaki W."/>
            <person name="Suwa Y."/>
            <person name="Sakata S."/>
        </authorList>
    </citation>
    <scope>NUCLEOTIDE SEQUENCE [LARGE SCALE GENOMIC DNA]</scope>
    <source>
        <strain evidence="4 5">MA2</strain>
    </source>
</reference>
<dbReference type="GO" id="GO:0016491">
    <property type="term" value="F:oxidoreductase activity"/>
    <property type="evidence" value="ECO:0007669"/>
    <property type="project" value="UniProtKB-KW"/>
</dbReference>
<dbReference type="EMBL" id="BBIO01000017">
    <property type="protein sequence ID" value="GAK46273.1"/>
    <property type="molecule type" value="Genomic_DNA"/>
</dbReference>
<dbReference type="PANTHER" id="PTHR30004">
    <property type="entry name" value="4-HYDROXYTHREONINE-4-PHOSPHATE DEHYDROGENASE"/>
    <property type="match status" value="1"/>
</dbReference>
<proteinExistence type="predicted"/>
<dbReference type="PANTHER" id="PTHR30004:SF6">
    <property type="entry name" value="D-THREONATE 4-PHOSPHATE DEHYDROGENASE"/>
    <property type="match status" value="1"/>
</dbReference>
<dbReference type="GO" id="GO:0046872">
    <property type="term" value="F:metal ion binding"/>
    <property type="evidence" value="ECO:0007669"/>
    <property type="project" value="UniProtKB-KW"/>
</dbReference>
<keyword evidence="5" id="KW-1185">Reference proteome</keyword>
<organism evidence="4 5">
    <name type="scientific">Tepidicaulis marinus</name>
    <dbReference type="NCBI Taxonomy" id="1333998"/>
    <lineage>
        <taxon>Bacteria</taxon>
        <taxon>Pseudomonadati</taxon>
        <taxon>Pseudomonadota</taxon>
        <taxon>Alphaproteobacteria</taxon>
        <taxon>Hyphomicrobiales</taxon>
        <taxon>Parvibaculaceae</taxon>
        <taxon>Tepidicaulis</taxon>
    </lineage>
</organism>
<dbReference type="STRING" id="1333998.M2A_2772"/>
<comment type="caution">
    <text evidence="4">The sequence shown here is derived from an EMBL/GenBank/DDBJ whole genome shotgun (WGS) entry which is preliminary data.</text>
</comment>
<evidence type="ECO:0000256" key="3">
    <source>
        <dbReference type="ARBA" id="ARBA00023027"/>
    </source>
</evidence>
<evidence type="ECO:0000313" key="4">
    <source>
        <dbReference type="EMBL" id="GAK46273.1"/>
    </source>
</evidence>
<dbReference type="GO" id="GO:0051287">
    <property type="term" value="F:NAD binding"/>
    <property type="evidence" value="ECO:0007669"/>
    <property type="project" value="InterPro"/>
</dbReference>
<name>A0A081BE05_9HYPH</name>
<evidence type="ECO:0000313" key="5">
    <source>
        <dbReference type="Proteomes" id="UP000028702"/>
    </source>
</evidence>
<dbReference type="eggNOG" id="COG1995">
    <property type="taxonomic scope" value="Bacteria"/>
</dbReference>
<gene>
    <name evidence="4" type="ORF">M2A_2772</name>
</gene>
<protein>
    <submittedName>
        <fullName evidence="4">Pyridoxal phosphate biosynthesis protein</fullName>
    </submittedName>
</protein>
<evidence type="ECO:0000256" key="1">
    <source>
        <dbReference type="ARBA" id="ARBA00022723"/>
    </source>
</evidence>
<keyword evidence="2" id="KW-0560">Oxidoreductase</keyword>
<dbReference type="SUPFAM" id="SSF53659">
    <property type="entry name" value="Isocitrate/Isopropylmalate dehydrogenase-like"/>
    <property type="match status" value="1"/>
</dbReference>
<dbReference type="AlphaFoldDB" id="A0A081BE05"/>